<evidence type="ECO:0000313" key="3">
    <source>
        <dbReference type="Proteomes" id="UP000187609"/>
    </source>
</evidence>
<comment type="caution">
    <text evidence="2">The sequence shown here is derived from an EMBL/GenBank/DDBJ whole genome shotgun (WGS) entry which is preliminary data.</text>
</comment>
<evidence type="ECO:0000313" key="2">
    <source>
        <dbReference type="EMBL" id="OIT33974.1"/>
    </source>
</evidence>
<dbReference type="EMBL" id="MJEQ01000789">
    <property type="protein sequence ID" value="OIT33974.1"/>
    <property type="molecule type" value="Genomic_DNA"/>
</dbReference>
<dbReference type="Gramene" id="OIT33974">
    <property type="protein sequence ID" value="OIT33974"/>
    <property type="gene ID" value="A4A49_32409"/>
</dbReference>
<gene>
    <name evidence="2" type="ORF">A4A49_32409</name>
</gene>
<accession>A0A314KZ05</accession>
<reference evidence="2" key="1">
    <citation type="submission" date="2016-11" db="EMBL/GenBank/DDBJ databases">
        <title>The genome of Nicotiana attenuata.</title>
        <authorList>
            <person name="Xu S."/>
            <person name="Brockmoeller T."/>
            <person name="Gaquerel E."/>
            <person name="Navarro A."/>
            <person name="Kuhl H."/>
            <person name="Gase K."/>
            <person name="Ling Z."/>
            <person name="Zhou W."/>
            <person name="Kreitzer C."/>
            <person name="Stanke M."/>
            <person name="Tang H."/>
            <person name="Lyons E."/>
            <person name="Pandey P."/>
            <person name="Pandey S.P."/>
            <person name="Timmermann B."/>
            <person name="Baldwin I.T."/>
        </authorList>
    </citation>
    <scope>NUCLEOTIDE SEQUENCE [LARGE SCALE GENOMIC DNA]</scope>
    <source>
        <strain evidence="2">UT</strain>
    </source>
</reference>
<dbReference type="SMR" id="A0A314KZ05"/>
<organism evidence="2 3">
    <name type="scientific">Nicotiana attenuata</name>
    <name type="common">Coyote tobacco</name>
    <dbReference type="NCBI Taxonomy" id="49451"/>
    <lineage>
        <taxon>Eukaryota</taxon>
        <taxon>Viridiplantae</taxon>
        <taxon>Streptophyta</taxon>
        <taxon>Embryophyta</taxon>
        <taxon>Tracheophyta</taxon>
        <taxon>Spermatophyta</taxon>
        <taxon>Magnoliopsida</taxon>
        <taxon>eudicotyledons</taxon>
        <taxon>Gunneridae</taxon>
        <taxon>Pentapetalae</taxon>
        <taxon>asterids</taxon>
        <taxon>lamiids</taxon>
        <taxon>Solanales</taxon>
        <taxon>Solanaceae</taxon>
        <taxon>Nicotianoideae</taxon>
        <taxon>Nicotianeae</taxon>
        <taxon>Nicotiana</taxon>
    </lineage>
</organism>
<keyword evidence="1" id="KW-0175">Coiled coil</keyword>
<protein>
    <submittedName>
        <fullName evidence="2">Uncharacterized protein</fullName>
    </submittedName>
</protein>
<evidence type="ECO:0000256" key="1">
    <source>
        <dbReference type="SAM" id="Coils"/>
    </source>
</evidence>
<name>A0A314KZ05_NICAT</name>
<dbReference type="AlphaFoldDB" id="A0A314KZ05"/>
<feature type="coiled-coil region" evidence="1">
    <location>
        <begin position="126"/>
        <end position="198"/>
    </location>
</feature>
<feature type="coiled-coil region" evidence="1">
    <location>
        <begin position="12"/>
        <end position="46"/>
    </location>
</feature>
<keyword evidence="3" id="KW-1185">Reference proteome</keyword>
<dbReference type="STRING" id="49451.A0A314KZ05"/>
<proteinExistence type="predicted"/>
<sequence>MIELTESLKQKVRDAEVGRQAQENTIQLLERDREVLLSACNDVTNELALTQNRLSELGSNFDLEKLKETSPEQLGNFGEDVVAHHQLALDSSEPAKTAEKLLLAARHSQHLTEQFKTVVDVMVGTIKDLQVKLEESNNTCVKVLEEKEIHQERISQLETDLEASNDLCNEMKLKLEDYQAKEDNIREKEAEILSLNSKHGGRGYFRRNE</sequence>
<dbReference type="Proteomes" id="UP000187609">
    <property type="component" value="Unassembled WGS sequence"/>
</dbReference>